<evidence type="ECO:0000313" key="2">
    <source>
        <dbReference type="Proteomes" id="UP000246050"/>
    </source>
</evidence>
<dbReference type="GO" id="GO:0005737">
    <property type="term" value="C:cytoplasm"/>
    <property type="evidence" value="ECO:0007669"/>
    <property type="project" value="TreeGrafter"/>
</dbReference>
<dbReference type="AlphaFoldDB" id="A0A317DNJ8"/>
<protein>
    <submittedName>
        <fullName evidence="1">Ornithine cyclodeaminase</fullName>
    </submittedName>
</protein>
<proteinExistence type="predicted"/>
<dbReference type="PIRSF" id="PIRSF001439">
    <property type="entry name" value="CryM"/>
    <property type="match status" value="1"/>
</dbReference>
<accession>A0A317DNJ8</accession>
<dbReference type="OrthoDB" id="4311033at2"/>
<reference evidence="1 2" key="1">
    <citation type="submission" date="2018-05" db="EMBL/GenBank/DDBJ databases">
        <title>Micromonosporas from Atacama Desert.</title>
        <authorList>
            <person name="Carro L."/>
            <person name="Golinska P."/>
            <person name="Klenk H.-P."/>
            <person name="Goodfellow M."/>
        </authorList>
    </citation>
    <scope>NUCLEOTIDE SEQUENCE [LARGE SCALE GENOMIC DNA]</scope>
    <source>
        <strain evidence="1 2">4G51</strain>
    </source>
</reference>
<dbReference type="InterPro" id="IPR003462">
    <property type="entry name" value="ODC_Mu_crystall"/>
</dbReference>
<dbReference type="InterPro" id="IPR036291">
    <property type="entry name" value="NAD(P)-bd_dom_sf"/>
</dbReference>
<dbReference type="EMBL" id="QGKS01000187">
    <property type="protein sequence ID" value="PWR15396.1"/>
    <property type="molecule type" value="Genomic_DNA"/>
</dbReference>
<dbReference type="Pfam" id="PF02423">
    <property type="entry name" value="OCD_Mu_crystall"/>
    <property type="match status" value="1"/>
</dbReference>
<dbReference type="Gene3D" id="3.30.1780.10">
    <property type="entry name" value="ornithine cyclodeaminase, domain 1"/>
    <property type="match status" value="1"/>
</dbReference>
<sequence length="310" mass="31482">MIDATAIRRALPMAAAIDVIVAALVAGLDPDQAAARSISDFTAGQVLSMPAEVGGRVGVKLATAAPGNPRIGLPRIQAVYVLMDGATLTPIALLDGTELTNLRTPAVSAVAVDRLAVPQANHLVLFGTGPQAWGHVEAVRAVRPISRVSVVGRDGHRTRAFVERLRGLGLDAAPGTAAAVAGADVIACCTTAREPLFDGRLLADHAVVVACGSHEPTAREVDTETVRRSVVVVESVASACAEAGDVIMAMAEGAVARTGLVGLAALVGGETATAGPSLFKSVGMAWEDLVVASAVFDTSASHVRPQEGAS</sequence>
<dbReference type="Gene3D" id="3.40.50.720">
    <property type="entry name" value="NAD(P)-binding Rossmann-like Domain"/>
    <property type="match status" value="1"/>
</dbReference>
<gene>
    <name evidence="1" type="ORF">DKT69_11225</name>
</gene>
<dbReference type="PANTHER" id="PTHR13812:SF19">
    <property type="entry name" value="KETIMINE REDUCTASE MU-CRYSTALLIN"/>
    <property type="match status" value="1"/>
</dbReference>
<evidence type="ECO:0000313" key="1">
    <source>
        <dbReference type="EMBL" id="PWR15396.1"/>
    </source>
</evidence>
<dbReference type="InterPro" id="IPR023401">
    <property type="entry name" value="ODC_N"/>
</dbReference>
<organism evidence="1 2">
    <name type="scientific">Micromonospora sicca</name>
    <dbReference type="NCBI Taxonomy" id="2202420"/>
    <lineage>
        <taxon>Bacteria</taxon>
        <taxon>Bacillati</taxon>
        <taxon>Actinomycetota</taxon>
        <taxon>Actinomycetes</taxon>
        <taxon>Micromonosporales</taxon>
        <taxon>Micromonosporaceae</taxon>
        <taxon>Micromonospora</taxon>
    </lineage>
</organism>
<dbReference type="PANTHER" id="PTHR13812">
    <property type="entry name" value="KETIMINE REDUCTASE MU-CRYSTALLIN"/>
    <property type="match status" value="1"/>
</dbReference>
<dbReference type="SUPFAM" id="SSF51735">
    <property type="entry name" value="NAD(P)-binding Rossmann-fold domains"/>
    <property type="match status" value="1"/>
</dbReference>
<dbReference type="Proteomes" id="UP000246050">
    <property type="component" value="Unassembled WGS sequence"/>
</dbReference>
<name>A0A317DNJ8_9ACTN</name>
<comment type="caution">
    <text evidence="1">The sequence shown here is derived from an EMBL/GenBank/DDBJ whole genome shotgun (WGS) entry which is preliminary data.</text>
</comment>